<feature type="region of interest" description="Disordered" evidence="1">
    <location>
        <begin position="1"/>
        <end position="46"/>
    </location>
</feature>
<dbReference type="AlphaFoldDB" id="A0A9P3GAE6"/>
<evidence type="ECO:0000313" key="2">
    <source>
        <dbReference type="EMBL" id="GJE90950.1"/>
    </source>
</evidence>
<evidence type="ECO:0000313" key="3">
    <source>
        <dbReference type="Proteomes" id="UP000703269"/>
    </source>
</evidence>
<organism evidence="2 3">
    <name type="scientific">Phanerochaete sordida</name>
    <dbReference type="NCBI Taxonomy" id="48140"/>
    <lineage>
        <taxon>Eukaryota</taxon>
        <taxon>Fungi</taxon>
        <taxon>Dikarya</taxon>
        <taxon>Basidiomycota</taxon>
        <taxon>Agaricomycotina</taxon>
        <taxon>Agaricomycetes</taxon>
        <taxon>Polyporales</taxon>
        <taxon>Phanerochaetaceae</taxon>
        <taxon>Phanerochaete</taxon>
    </lineage>
</organism>
<gene>
    <name evidence="2" type="ORF">PsYK624_070970</name>
</gene>
<accession>A0A9P3GAE6</accession>
<protein>
    <submittedName>
        <fullName evidence="2">Uncharacterized protein</fullName>
    </submittedName>
</protein>
<evidence type="ECO:0000256" key="1">
    <source>
        <dbReference type="SAM" id="MobiDB-lite"/>
    </source>
</evidence>
<name>A0A9P3GAE6_9APHY</name>
<sequence>MTLPHHPAHEPAAPASIPTENAFVAFPSGGDEPAAPPAPEYWNGRAPRPLRTVRRKKSSFDLRHVFKTGGAVPHAPAGAVAML</sequence>
<keyword evidence="3" id="KW-1185">Reference proteome</keyword>
<dbReference type="EMBL" id="BPQB01000019">
    <property type="protein sequence ID" value="GJE90950.1"/>
    <property type="molecule type" value="Genomic_DNA"/>
</dbReference>
<dbReference type="Proteomes" id="UP000703269">
    <property type="component" value="Unassembled WGS sequence"/>
</dbReference>
<reference evidence="2 3" key="1">
    <citation type="submission" date="2021-08" db="EMBL/GenBank/DDBJ databases">
        <title>Draft Genome Sequence of Phanerochaete sordida strain YK-624.</title>
        <authorList>
            <person name="Mori T."/>
            <person name="Dohra H."/>
            <person name="Suzuki T."/>
            <person name="Kawagishi H."/>
            <person name="Hirai H."/>
        </authorList>
    </citation>
    <scope>NUCLEOTIDE SEQUENCE [LARGE SCALE GENOMIC DNA]</scope>
    <source>
        <strain evidence="2 3">YK-624</strain>
    </source>
</reference>
<comment type="caution">
    <text evidence="2">The sequence shown here is derived from an EMBL/GenBank/DDBJ whole genome shotgun (WGS) entry which is preliminary data.</text>
</comment>
<proteinExistence type="predicted"/>